<reference evidence="8 9" key="1">
    <citation type="submission" date="2019-10" db="EMBL/GenBank/DDBJ databases">
        <authorList>
            <person name="Palmer J.M."/>
        </authorList>
    </citation>
    <scope>NUCLEOTIDE SEQUENCE [LARGE SCALE GENOMIC DNA]</scope>
    <source>
        <strain evidence="8 9">TWF694</strain>
    </source>
</reference>
<dbReference type="EMBL" id="JAVHJO010000007">
    <property type="protein sequence ID" value="KAK6538593.1"/>
    <property type="molecule type" value="Genomic_DNA"/>
</dbReference>
<dbReference type="Gene3D" id="3.50.50.60">
    <property type="entry name" value="FAD/NAD(P)-binding domain"/>
    <property type="match status" value="1"/>
</dbReference>
<keyword evidence="9" id="KW-1185">Reference proteome</keyword>
<dbReference type="Proteomes" id="UP001365542">
    <property type="component" value="Unassembled WGS sequence"/>
</dbReference>
<sequence length="446" mass="48929">MASSPTIIIIGGGLSGLCLSIFIARLVPKATIRIYEVRSPSHPVSSGTINMTPNAIRVLDHAGVYKSLIPHGYSFDSITMANHHLQVLATVPMAGVNEFEYQALRIERSYLHSALLDKAKEYPQIEITNDCKFTSMTESDTGVTVTFANGTTASGDLLIACDGIHSTVRKFFMKNPEDHDPKYMGQVSIGSFISASEIAQYNTANIQYPVMMFGPESDTGGSFIIWPYTRDGDGLTFFTTLKKPDEEADWKAYASDGGKLKSLIGGVLSSPDSPWHDLAKKTIEKSGTERYRFWPFYQHTLPDKFHSEKGRVIMVGDAAHAMPPSGGQGGAMAFEDSESLAYSLAHAYTTCPDGNLGSPEGLEILDKWSDHRVARIKTIQLMNQRMSNMRRGGSGIVGHILFTAKIYFIWLAGLLGLLGQTRRVINDYNSKKEMATLFGDGINSLD</sequence>
<keyword evidence="2" id="KW-0285">Flavoprotein</keyword>
<name>A0AAV9XFE0_9PEZI</name>
<keyword evidence="6" id="KW-0812">Transmembrane</keyword>
<dbReference type="Pfam" id="PF01494">
    <property type="entry name" value="FAD_binding_3"/>
    <property type="match status" value="2"/>
</dbReference>
<dbReference type="InterPro" id="IPR036188">
    <property type="entry name" value="FAD/NAD-bd_sf"/>
</dbReference>
<protein>
    <recommendedName>
        <fullName evidence="7">FAD-binding domain-containing protein</fullName>
    </recommendedName>
</protein>
<evidence type="ECO:0000256" key="4">
    <source>
        <dbReference type="ARBA" id="ARBA00023002"/>
    </source>
</evidence>
<keyword evidence="6" id="KW-1133">Transmembrane helix</keyword>
<evidence type="ECO:0000256" key="5">
    <source>
        <dbReference type="ARBA" id="ARBA00023033"/>
    </source>
</evidence>
<dbReference type="PRINTS" id="PR00420">
    <property type="entry name" value="RNGMNOXGNASE"/>
</dbReference>
<dbReference type="PANTHER" id="PTHR13789:SF309">
    <property type="entry name" value="PUTATIVE (AFU_ORTHOLOGUE AFUA_6G14510)-RELATED"/>
    <property type="match status" value="1"/>
</dbReference>
<dbReference type="PANTHER" id="PTHR13789">
    <property type="entry name" value="MONOOXYGENASE"/>
    <property type="match status" value="1"/>
</dbReference>
<keyword evidence="5" id="KW-0503">Monooxygenase</keyword>
<evidence type="ECO:0000313" key="8">
    <source>
        <dbReference type="EMBL" id="KAK6538593.1"/>
    </source>
</evidence>
<feature type="transmembrane region" description="Helical" evidence="6">
    <location>
        <begin position="396"/>
        <end position="418"/>
    </location>
</feature>
<comment type="similarity">
    <text evidence="1">Belongs to the paxM FAD-dependent monooxygenase family.</text>
</comment>
<evidence type="ECO:0000313" key="9">
    <source>
        <dbReference type="Proteomes" id="UP001365542"/>
    </source>
</evidence>
<evidence type="ECO:0000256" key="2">
    <source>
        <dbReference type="ARBA" id="ARBA00022630"/>
    </source>
</evidence>
<evidence type="ECO:0000256" key="6">
    <source>
        <dbReference type="SAM" id="Phobius"/>
    </source>
</evidence>
<gene>
    <name evidence="8" type="ORF">TWF694_010171</name>
</gene>
<comment type="caution">
    <text evidence="8">The sequence shown here is derived from an EMBL/GenBank/DDBJ whole genome shotgun (WGS) entry which is preliminary data.</text>
</comment>
<evidence type="ECO:0000256" key="3">
    <source>
        <dbReference type="ARBA" id="ARBA00022827"/>
    </source>
</evidence>
<proteinExistence type="inferred from homology"/>
<evidence type="ECO:0000259" key="7">
    <source>
        <dbReference type="Pfam" id="PF01494"/>
    </source>
</evidence>
<dbReference type="InterPro" id="IPR050493">
    <property type="entry name" value="FAD-dep_Monooxygenase_BioMet"/>
</dbReference>
<keyword evidence="6" id="KW-0472">Membrane</keyword>
<evidence type="ECO:0000256" key="1">
    <source>
        <dbReference type="ARBA" id="ARBA00007992"/>
    </source>
</evidence>
<organism evidence="8 9">
    <name type="scientific">Orbilia ellipsospora</name>
    <dbReference type="NCBI Taxonomy" id="2528407"/>
    <lineage>
        <taxon>Eukaryota</taxon>
        <taxon>Fungi</taxon>
        <taxon>Dikarya</taxon>
        <taxon>Ascomycota</taxon>
        <taxon>Pezizomycotina</taxon>
        <taxon>Orbiliomycetes</taxon>
        <taxon>Orbiliales</taxon>
        <taxon>Orbiliaceae</taxon>
        <taxon>Orbilia</taxon>
    </lineage>
</organism>
<feature type="transmembrane region" description="Helical" evidence="6">
    <location>
        <begin position="6"/>
        <end position="27"/>
    </location>
</feature>
<feature type="domain" description="FAD-binding" evidence="7">
    <location>
        <begin position="308"/>
        <end position="350"/>
    </location>
</feature>
<dbReference type="GO" id="GO:0071949">
    <property type="term" value="F:FAD binding"/>
    <property type="evidence" value="ECO:0007669"/>
    <property type="project" value="InterPro"/>
</dbReference>
<accession>A0AAV9XFE0</accession>
<dbReference type="AlphaFoldDB" id="A0AAV9XFE0"/>
<dbReference type="SUPFAM" id="SSF51905">
    <property type="entry name" value="FAD/NAD(P)-binding domain"/>
    <property type="match status" value="1"/>
</dbReference>
<keyword evidence="4" id="KW-0560">Oxidoreductase</keyword>
<keyword evidence="3" id="KW-0274">FAD</keyword>
<feature type="domain" description="FAD-binding" evidence="7">
    <location>
        <begin position="7"/>
        <end position="180"/>
    </location>
</feature>
<dbReference type="InterPro" id="IPR002938">
    <property type="entry name" value="FAD-bd"/>
</dbReference>
<dbReference type="GO" id="GO:0004497">
    <property type="term" value="F:monooxygenase activity"/>
    <property type="evidence" value="ECO:0007669"/>
    <property type="project" value="UniProtKB-KW"/>
</dbReference>